<accession>A0A8J4T0P2</accession>
<feature type="compositionally biased region" description="Polar residues" evidence="1">
    <location>
        <begin position="11"/>
        <end position="31"/>
    </location>
</feature>
<organism evidence="2 3">
    <name type="scientific">Paragonimus heterotremus</name>
    <dbReference type="NCBI Taxonomy" id="100268"/>
    <lineage>
        <taxon>Eukaryota</taxon>
        <taxon>Metazoa</taxon>
        <taxon>Spiralia</taxon>
        <taxon>Lophotrochozoa</taxon>
        <taxon>Platyhelminthes</taxon>
        <taxon>Trematoda</taxon>
        <taxon>Digenea</taxon>
        <taxon>Plagiorchiida</taxon>
        <taxon>Troglotremata</taxon>
        <taxon>Troglotrematidae</taxon>
        <taxon>Paragonimus</taxon>
    </lineage>
</organism>
<dbReference type="EMBL" id="LUCH01011213">
    <property type="protein sequence ID" value="KAF5395626.1"/>
    <property type="molecule type" value="Genomic_DNA"/>
</dbReference>
<reference evidence="2" key="1">
    <citation type="submission" date="2019-05" db="EMBL/GenBank/DDBJ databases">
        <title>Annotation for the trematode Paragonimus heterotremus.</title>
        <authorList>
            <person name="Choi Y.-J."/>
        </authorList>
    </citation>
    <scope>NUCLEOTIDE SEQUENCE</scope>
    <source>
        <strain evidence="2">LC</strain>
    </source>
</reference>
<protein>
    <submittedName>
        <fullName evidence="2">Uncharacterized protein</fullName>
    </submittedName>
</protein>
<evidence type="ECO:0000313" key="2">
    <source>
        <dbReference type="EMBL" id="KAF5395626.1"/>
    </source>
</evidence>
<keyword evidence="3" id="KW-1185">Reference proteome</keyword>
<proteinExistence type="predicted"/>
<comment type="caution">
    <text evidence="2">The sequence shown here is derived from an EMBL/GenBank/DDBJ whole genome shotgun (WGS) entry which is preliminary data.</text>
</comment>
<dbReference type="AlphaFoldDB" id="A0A8J4T0P2"/>
<feature type="region of interest" description="Disordered" evidence="1">
    <location>
        <begin position="1"/>
        <end position="53"/>
    </location>
</feature>
<sequence length="110" mass="12076">MLNKRRHPVPSGQSISTTGRTSANSTLTQSVGFPGPRWSTNDANGFFNPNRNANQHRLINPRLNPVPHLVPIPLYGPTAQNSSVPSTFRKLIFLLTQSSSYSSVCDSRVD</sequence>
<dbReference type="Proteomes" id="UP000748531">
    <property type="component" value="Unassembled WGS sequence"/>
</dbReference>
<name>A0A8J4T0P2_9TREM</name>
<evidence type="ECO:0000256" key="1">
    <source>
        <dbReference type="SAM" id="MobiDB-lite"/>
    </source>
</evidence>
<evidence type="ECO:0000313" key="3">
    <source>
        <dbReference type="Proteomes" id="UP000748531"/>
    </source>
</evidence>
<feature type="compositionally biased region" description="Polar residues" evidence="1">
    <location>
        <begin position="38"/>
        <end position="53"/>
    </location>
</feature>
<gene>
    <name evidence="2" type="ORF">PHET_11793</name>
</gene>